<feature type="compositionally biased region" description="Polar residues" evidence="6">
    <location>
        <begin position="483"/>
        <end position="499"/>
    </location>
</feature>
<evidence type="ECO:0000313" key="8">
    <source>
        <dbReference type="EMBL" id="KAK5116210.1"/>
    </source>
</evidence>
<evidence type="ECO:0000256" key="4">
    <source>
        <dbReference type="ARBA" id="ARBA00022840"/>
    </source>
</evidence>
<gene>
    <name evidence="8" type="ORF">LTR62_008536</name>
</gene>
<evidence type="ECO:0000313" key="9">
    <source>
        <dbReference type="Proteomes" id="UP001310890"/>
    </source>
</evidence>
<accession>A0AAN7YR46</accession>
<keyword evidence="3" id="KW-0418">Kinase</keyword>
<keyword evidence="4" id="KW-0067">ATP-binding</keyword>
<dbReference type="InterPro" id="IPR008271">
    <property type="entry name" value="Ser/Thr_kinase_AS"/>
</dbReference>
<evidence type="ECO:0000256" key="2">
    <source>
        <dbReference type="ARBA" id="ARBA00022741"/>
    </source>
</evidence>
<keyword evidence="2" id="KW-0547">Nucleotide-binding</keyword>
<feature type="domain" description="Protein kinase" evidence="7">
    <location>
        <begin position="677"/>
        <end position="974"/>
    </location>
</feature>
<dbReference type="InterPro" id="IPR050339">
    <property type="entry name" value="CC_SR_Kinase"/>
</dbReference>
<proteinExistence type="inferred from homology"/>
<organism evidence="8 9">
    <name type="scientific">Meristemomyces frigidus</name>
    <dbReference type="NCBI Taxonomy" id="1508187"/>
    <lineage>
        <taxon>Eukaryota</taxon>
        <taxon>Fungi</taxon>
        <taxon>Dikarya</taxon>
        <taxon>Ascomycota</taxon>
        <taxon>Pezizomycotina</taxon>
        <taxon>Dothideomycetes</taxon>
        <taxon>Dothideomycetidae</taxon>
        <taxon>Mycosphaerellales</taxon>
        <taxon>Teratosphaeriaceae</taxon>
        <taxon>Meristemomyces</taxon>
    </lineage>
</organism>
<comment type="similarity">
    <text evidence="5">Belongs to the protein kinase superfamily. Ser/Thr protein kinase family. GCN2 subfamily.</text>
</comment>
<dbReference type="PANTHER" id="PTHR11042">
    <property type="entry name" value="EUKARYOTIC TRANSLATION INITIATION FACTOR 2-ALPHA KINASE EIF2-ALPHA KINASE -RELATED"/>
    <property type="match status" value="1"/>
</dbReference>
<dbReference type="GO" id="GO:0005524">
    <property type="term" value="F:ATP binding"/>
    <property type="evidence" value="ECO:0007669"/>
    <property type="project" value="UniProtKB-KW"/>
</dbReference>
<evidence type="ECO:0000256" key="1">
    <source>
        <dbReference type="ARBA" id="ARBA00022679"/>
    </source>
</evidence>
<dbReference type="InterPro" id="IPR011009">
    <property type="entry name" value="Kinase-like_dom_sf"/>
</dbReference>
<dbReference type="GO" id="GO:0004672">
    <property type="term" value="F:protein kinase activity"/>
    <property type="evidence" value="ECO:0007669"/>
    <property type="project" value="InterPro"/>
</dbReference>
<feature type="compositionally biased region" description="Low complexity" evidence="6">
    <location>
        <begin position="457"/>
        <end position="473"/>
    </location>
</feature>
<dbReference type="Proteomes" id="UP001310890">
    <property type="component" value="Unassembled WGS sequence"/>
</dbReference>
<keyword evidence="1" id="KW-0808">Transferase</keyword>
<reference evidence="8" key="1">
    <citation type="submission" date="2023-08" db="EMBL/GenBank/DDBJ databases">
        <title>Black Yeasts Isolated from many extreme environments.</title>
        <authorList>
            <person name="Coleine C."/>
            <person name="Stajich J.E."/>
            <person name="Selbmann L."/>
        </authorList>
    </citation>
    <scope>NUCLEOTIDE SEQUENCE</scope>
    <source>
        <strain evidence="8">CCFEE 5401</strain>
    </source>
</reference>
<dbReference type="Gene3D" id="3.30.200.20">
    <property type="entry name" value="Phosphorylase Kinase, domain 1"/>
    <property type="match status" value="1"/>
</dbReference>
<dbReference type="InterPro" id="IPR000719">
    <property type="entry name" value="Prot_kinase_dom"/>
</dbReference>
<dbReference type="EMBL" id="JAVRRL010000009">
    <property type="protein sequence ID" value="KAK5116210.1"/>
    <property type="molecule type" value="Genomic_DNA"/>
</dbReference>
<dbReference type="PROSITE" id="PS50011">
    <property type="entry name" value="PROTEIN_KINASE_DOM"/>
    <property type="match status" value="1"/>
</dbReference>
<dbReference type="PROSITE" id="PS00108">
    <property type="entry name" value="PROTEIN_KINASE_ST"/>
    <property type="match status" value="1"/>
</dbReference>
<feature type="compositionally biased region" description="Polar residues" evidence="6">
    <location>
        <begin position="274"/>
        <end position="284"/>
    </location>
</feature>
<dbReference type="GO" id="GO:0005737">
    <property type="term" value="C:cytoplasm"/>
    <property type="evidence" value="ECO:0007669"/>
    <property type="project" value="TreeGrafter"/>
</dbReference>
<protein>
    <recommendedName>
        <fullName evidence="7">Protein kinase domain-containing protein</fullName>
    </recommendedName>
</protein>
<dbReference type="GO" id="GO:0005634">
    <property type="term" value="C:nucleus"/>
    <property type="evidence" value="ECO:0007669"/>
    <property type="project" value="TreeGrafter"/>
</dbReference>
<dbReference type="Gene3D" id="1.10.510.10">
    <property type="entry name" value="Transferase(Phosphotransferase) domain 1"/>
    <property type="match status" value="1"/>
</dbReference>
<comment type="caution">
    <text evidence="8">The sequence shown here is derived from an EMBL/GenBank/DDBJ whole genome shotgun (WGS) entry which is preliminary data.</text>
</comment>
<evidence type="ECO:0000256" key="5">
    <source>
        <dbReference type="ARBA" id="ARBA00037982"/>
    </source>
</evidence>
<dbReference type="AlphaFoldDB" id="A0AAN7YR46"/>
<dbReference type="Pfam" id="PF00069">
    <property type="entry name" value="Pkinase"/>
    <property type="match status" value="1"/>
</dbReference>
<evidence type="ECO:0000256" key="6">
    <source>
        <dbReference type="SAM" id="MobiDB-lite"/>
    </source>
</evidence>
<feature type="region of interest" description="Disordered" evidence="6">
    <location>
        <begin position="454"/>
        <end position="510"/>
    </location>
</feature>
<evidence type="ECO:0000256" key="3">
    <source>
        <dbReference type="ARBA" id="ARBA00022777"/>
    </source>
</evidence>
<feature type="region of interest" description="Disordered" evidence="6">
    <location>
        <begin position="256"/>
        <end position="284"/>
    </location>
</feature>
<dbReference type="SMART" id="SM00220">
    <property type="entry name" value="S_TKc"/>
    <property type="match status" value="1"/>
</dbReference>
<evidence type="ECO:0000259" key="7">
    <source>
        <dbReference type="PROSITE" id="PS50011"/>
    </source>
</evidence>
<dbReference type="SUPFAM" id="SSF56112">
    <property type="entry name" value="Protein kinase-like (PK-like)"/>
    <property type="match status" value="1"/>
</dbReference>
<name>A0AAN7YR46_9PEZI</name>
<sequence length="1222" mass="135587">MDGQGSMSLSNDWNMDGTEDWPLSLASTGHTPTSQIPVLYCIACNSNKSDIGRCQELGHQVDFSTTDDDTHDAYDMFCHQPHGGPDMIASPSFNQTIDTGYIEPLMGDPGTTSASWPCDSGPSGYTTGTIGSIMGYGAHSSGTSNWSTGSQFGGVSIDDMPSSSLPVRPAINTDFTSASSSMEHVDVRDQQSSMLVDRGAQQSFLSDAQANILLGYRQLWIERGERPADIELSFIAQSMQLAVDFVRTWVNDPFQSPSKTIDRSSSSRSHNGKQRQANQPAVKVSQTVADVRVWRNKRFQQPCRAAQAGKAQTDLLYRCTSGCSYSTNDLDSWQRHEQLWQPQRFWHCVSCRNTGKAIYICARQDKLFAHLKSAHKEVHQSRYSGLREHSEVTDGTGFELQCKFVDGAGIKCSKKFETWEDRTYHYAVHFRGEISLRYGPWNLRRGRDRWFDDDDSANSGSSGSTGLSGCSGSHENARPHARTSGNSGDLSGSASQGQRQHGRRSNNKAVHVDPLFVNKAKLPVFETDLKTTNHSVRQPYSPTMLVHIQSRRLIPAPESARYVALDHKWAASTPSSRLWSHADFSATSDLTLTDTGLPIPLEHAIAFVHDLGHAYLWVAELCEPQCSDIVLQGIRACASLHMVSVRCPGSQHNLLHFACRSSKVQEVHAWAEKRLTISHVRNLGHGSYGIVDEIKLNSGKRTLAVLARKELSVSRLRTRPRSARLQEVMIMQKLDHPHILRSNHAYYNHAHRSWNILMTPVADCTLRDYLAQPDNWSDKRSDFSKWYMCLAAALEYMHGEACRHKDIKPANILVSGHEVLLSDFGTSHDFSATHEELVPGDEVHAGDSGTEGRATMTPRYSAPEVAAEQRRGRKADIFSLGCVYAEMLTTELGHPLEEMHNICGMNSKSNPTFHQHLGGLHRWLTTIGQTATLPRHRNIATLCKSMTRYSAGDRPLATAVLEMIGQTECAHDKPTTCACGCLDRRTTGVPRSCSPAPPEFARAQLSRSVLSQRRRSGRGRRCRSRIVKPALSMDTPHPTHHDCTVHGHELLKAKMFDIKSFVFGHSLSICTVTAGDGQILFSMETQIATALDLCDPLRPAAITTQCASQLCYQGAVAKVDHARYRKLYWKALLVVRVAVTSHRGPKTQLTDSTRVSRLRRNAGILASLDIPKYFTGDVLSTVFSYLVRNMSTFEEQIFLLAGLVAMAHTTMTSVLDVPRVLL</sequence>